<name>A0A0M2NCW0_9FIRM</name>
<accession>A0A0M2NCW0</accession>
<keyword evidence="1" id="KW-0472">Membrane</keyword>
<dbReference type="Proteomes" id="UP000034076">
    <property type="component" value="Unassembled WGS sequence"/>
</dbReference>
<comment type="caution">
    <text evidence="2">The sequence shown here is derived from an EMBL/GenBank/DDBJ whole genome shotgun (WGS) entry which is preliminary data.</text>
</comment>
<keyword evidence="3" id="KW-1185">Reference proteome</keyword>
<dbReference type="AlphaFoldDB" id="A0A0M2NCW0"/>
<sequence>MFDIILTKEFLSALLLAVSVIGAICASAILMERKPARRDRRPGGYHEK</sequence>
<evidence type="ECO:0000256" key="1">
    <source>
        <dbReference type="SAM" id="Phobius"/>
    </source>
</evidence>
<dbReference type="EMBL" id="LAYJ01000112">
    <property type="protein sequence ID" value="KKI50349.1"/>
    <property type="molecule type" value="Genomic_DNA"/>
</dbReference>
<evidence type="ECO:0000313" key="2">
    <source>
        <dbReference type="EMBL" id="KKI50349.1"/>
    </source>
</evidence>
<evidence type="ECO:0000313" key="3">
    <source>
        <dbReference type="Proteomes" id="UP000034076"/>
    </source>
</evidence>
<keyword evidence="1" id="KW-0812">Transmembrane</keyword>
<dbReference type="RefSeq" id="WP_156415079.1">
    <property type="nucleotide sequence ID" value="NZ_CAUERS010000016.1"/>
</dbReference>
<reference evidence="2 3" key="1">
    <citation type="submission" date="2015-04" db="EMBL/GenBank/DDBJ databases">
        <title>Draft genome sequence of bacteremic isolate Catabacter hongkongensis type strain HKU16T.</title>
        <authorList>
            <person name="Lau S.K."/>
            <person name="Teng J.L."/>
            <person name="Huang Y."/>
            <person name="Curreem S.O."/>
            <person name="Tsui S.K."/>
            <person name="Woo P.C."/>
        </authorList>
    </citation>
    <scope>NUCLEOTIDE SEQUENCE [LARGE SCALE GENOMIC DNA]</scope>
    <source>
        <strain evidence="2 3">HKU16</strain>
    </source>
</reference>
<dbReference type="STRING" id="270498.CHK_2412"/>
<protein>
    <submittedName>
        <fullName evidence="2">Uncharacterized protein</fullName>
    </submittedName>
</protein>
<keyword evidence="1" id="KW-1133">Transmembrane helix</keyword>
<proteinExistence type="predicted"/>
<organism evidence="2 3">
    <name type="scientific">Christensenella hongkongensis</name>
    <dbReference type="NCBI Taxonomy" id="270498"/>
    <lineage>
        <taxon>Bacteria</taxon>
        <taxon>Bacillati</taxon>
        <taxon>Bacillota</taxon>
        <taxon>Clostridia</taxon>
        <taxon>Christensenellales</taxon>
        <taxon>Christensenellaceae</taxon>
        <taxon>Christensenella</taxon>
    </lineage>
</organism>
<feature type="transmembrane region" description="Helical" evidence="1">
    <location>
        <begin position="12"/>
        <end position="31"/>
    </location>
</feature>
<gene>
    <name evidence="2" type="ORF">CHK_2412</name>
</gene>